<evidence type="ECO:0000256" key="2">
    <source>
        <dbReference type="SAM" id="Phobius"/>
    </source>
</evidence>
<protein>
    <recommendedName>
        <fullName evidence="5">TLC domain-containing protein</fullName>
    </recommendedName>
</protein>
<feature type="transmembrane region" description="Helical" evidence="2">
    <location>
        <begin position="132"/>
        <end position="150"/>
    </location>
</feature>
<evidence type="ECO:0000313" key="3">
    <source>
        <dbReference type="EMBL" id="TVY69014.1"/>
    </source>
</evidence>
<feature type="region of interest" description="Disordered" evidence="1">
    <location>
        <begin position="205"/>
        <end position="240"/>
    </location>
</feature>
<feature type="compositionally biased region" description="Basic and acidic residues" evidence="1">
    <location>
        <begin position="306"/>
        <end position="340"/>
    </location>
</feature>
<gene>
    <name evidence="3" type="ORF">LSUE1_G006201</name>
</gene>
<feature type="transmembrane region" description="Helical" evidence="2">
    <location>
        <begin position="93"/>
        <end position="112"/>
    </location>
</feature>
<feature type="compositionally biased region" description="Polar residues" evidence="1">
    <location>
        <begin position="341"/>
        <end position="350"/>
    </location>
</feature>
<feature type="transmembrane region" description="Helical" evidence="2">
    <location>
        <begin position="39"/>
        <end position="61"/>
    </location>
</feature>
<keyword evidence="4" id="KW-1185">Reference proteome</keyword>
<dbReference type="AlphaFoldDB" id="A0A8T9C3G2"/>
<dbReference type="EMBL" id="QGMK01001337">
    <property type="protein sequence ID" value="TVY69014.1"/>
    <property type="molecule type" value="Genomic_DNA"/>
</dbReference>
<evidence type="ECO:0000313" key="4">
    <source>
        <dbReference type="Proteomes" id="UP000469558"/>
    </source>
</evidence>
<dbReference type="OrthoDB" id="10010954at2759"/>
<comment type="caution">
    <text evidence="3">The sequence shown here is derived from an EMBL/GenBank/DDBJ whole genome shotgun (WGS) entry which is preliminary data.</text>
</comment>
<proteinExistence type="predicted"/>
<organism evidence="3 4">
    <name type="scientific">Lachnellula suecica</name>
    <dbReference type="NCBI Taxonomy" id="602035"/>
    <lineage>
        <taxon>Eukaryota</taxon>
        <taxon>Fungi</taxon>
        <taxon>Dikarya</taxon>
        <taxon>Ascomycota</taxon>
        <taxon>Pezizomycotina</taxon>
        <taxon>Leotiomycetes</taxon>
        <taxon>Helotiales</taxon>
        <taxon>Lachnaceae</taxon>
        <taxon>Lachnellula</taxon>
    </lineage>
</organism>
<sequence>MADHAANYLTPGANNDTTPVFIGKGPHIKKLPLESISKLAPYSALILCVIFVIYFILRFYVLEGFLLKRIYGKIYAKMDETTRRGFVNHHIAGGTKLAILILAAYPFIDVAFGSADLHTPYAGSKLVKMGDILIIAAQALIAMYVFELFYRPKISPVSVGHHVGTIMIGQSAIAISLNLSREKDATFEFVLCTVWDSFLQALSTSSPSSSPTSPSFSTASTPPTTNSSPSSSASPPSPPLTGTTTETILIFYLFGNLWPVWTIAFKVTTPLLHLMFAAAQLWGSHVFYKMYRKHSAIAVKQELDVEAGPKTEAAAHSEEEDETKLKHPETVSVSEDERGSSQHSSETTLTDHLPPPMARRAF</sequence>
<evidence type="ECO:0008006" key="5">
    <source>
        <dbReference type="Google" id="ProtNLM"/>
    </source>
</evidence>
<keyword evidence="2" id="KW-0812">Transmembrane</keyword>
<name>A0A8T9C3G2_9HELO</name>
<keyword evidence="2" id="KW-0472">Membrane</keyword>
<reference evidence="3 4" key="1">
    <citation type="submission" date="2018-05" db="EMBL/GenBank/DDBJ databases">
        <title>Genome sequencing and assembly of the regulated plant pathogen Lachnellula willkommii and related sister species for the development of diagnostic species identification markers.</title>
        <authorList>
            <person name="Giroux E."/>
            <person name="Bilodeau G."/>
        </authorList>
    </citation>
    <scope>NUCLEOTIDE SEQUENCE [LARGE SCALE GENOMIC DNA]</scope>
    <source>
        <strain evidence="3 4">CBS 268.59</strain>
    </source>
</reference>
<accession>A0A8T9C3G2</accession>
<keyword evidence="2" id="KW-1133">Transmembrane helix</keyword>
<feature type="region of interest" description="Disordered" evidence="1">
    <location>
        <begin position="306"/>
        <end position="362"/>
    </location>
</feature>
<feature type="compositionally biased region" description="Pro residues" evidence="1">
    <location>
        <begin position="353"/>
        <end position="362"/>
    </location>
</feature>
<evidence type="ECO:0000256" key="1">
    <source>
        <dbReference type="SAM" id="MobiDB-lite"/>
    </source>
</evidence>
<feature type="transmembrane region" description="Helical" evidence="2">
    <location>
        <begin position="271"/>
        <end position="288"/>
    </location>
</feature>
<dbReference type="Proteomes" id="UP000469558">
    <property type="component" value="Unassembled WGS sequence"/>
</dbReference>